<reference evidence="1" key="1">
    <citation type="journal article" date="2016" name="Sci. Rep.">
        <title>Molecular characterization of firefly nuptial gifts: a multi-omics approach sheds light on postcopulatory sexual selection.</title>
        <authorList>
            <person name="Al-Wathiqui N."/>
            <person name="Fallon T.R."/>
            <person name="South A."/>
            <person name="Weng J.K."/>
            <person name="Lewis S.M."/>
        </authorList>
    </citation>
    <scope>NUCLEOTIDE SEQUENCE</scope>
</reference>
<dbReference type="SUPFAM" id="SSF51905">
    <property type="entry name" value="FAD/NAD(P)-binding domain"/>
    <property type="match status" value="2"/>
</dbReference>
<organism evidence="1">
    <name type="scientific">Photinus pyralis</name>
    <name type="common">Common eastern firefly</name>
    <name type="synonym">Lampyris pyralis</name>
    <dbReference type="NCBI Taxonomy" id="7054"/>
    <lineage>
        <taxon>Eukaryota</taxon>
        <taxon>Metazoa</taxon>
        <taxon>Ecdysozoa</taxon>
        <taxon>Arthropoda</taxon>
        <taxon>Hexapoda</taxon>
        <taxon>Insecta</taxon>
        <taxon>Pterygota</taxon>
        <taxon>Neoptera</taxon>
        <taxon>Endopterygota</taxon>
        <taxon>Coleoptera</taxon>
        <taxon>Polyphaga</taxon>
        <taxon>Elateriformia</taxon>
        <taxon>Elateroidea</taxon>
        <taxon>Lampyridae</taxon>
        <taxon>Lampyrinae</taxon>
        <taxon>Photinus</taxon>
    </lineage>
</organism>
<evidence type="ECO:0008006" key="2">
    <source>
        <dbReference type="Google" id="ProtNLM"/>
    </source>
</evidence>
<dbReference type="PANTHER" id="PTHR15192">
    <property type="entry name" value="PROTEIN CBG05349"/>
    <property type="match status" value="1"/>
</dbReference>
<proteinExistence type="predicted"/>
<dbReference type="InterPro" id="IPR036188">
    <property type="entry name" value="FAD/NAD-bd_sf"/>
</dbReference>
<dbReference type="InterPro" id="IPR029731">
    <property type="entry name" value="OSGIN1/2"/>
</dbReference>
<evidence type="ECO:0000313" key="1">
    <source>
        <dbReference type="EMBL" id="JAV94561.1"/>
    </source>
</evidence>
<protein>
    <recommendedName>
        <fullName evidence="2">FAD/NAD(P)-binding domain-containing protein</fullName>
    </recommendedName>
</protein>
<dbReference type="Gene3D" id="3.50.50.60">
    <property type="entry name" value="FAD/NAD(P)-binding domain"/>
    <property type="match status" value="2"/>
</dbReference>
<accession>A0A1Y1N9G6</accession>
<dbReference type="AlphaFoldDB" id="A0A1Y1N9G6"/>
<dbReference type="PANTHER" id="PTHR15192:SF8">
    <property type="entry name" value="FAD_NAD(P)-BINDING DOMAIN-CONTAINING PROTEIN"/>
    <property type="match status" value="1"/>
</dbReference>
<sequence>MHKEKIKHLGQTHLLPTMKNVSSEVIHKDVVIIGNGPSGLALSYMLSGNIPYLISTSHPDDLLSARLGTINSNSLVHQDLLELANGLEGRSTNPISLLLDSLAQPYADMGLELTPLIEWRKEGNEIDHVVLGKGPPGGSWHDMDPNILTLSLGTWMALPGLPYRARDGSEKRASAGNVAKYYSQYVKEMQLEKYFKTGICVTRIRQLDEPSVTCGPEPSKIKKMESDGEPRRPKICSLSNALNFIRLRANRKCKRRRDALVKNEQSPDRKIREVVLKAPNQINWRCQEALETVPFSYSSPVNRSVNVSCDFDSFQSPCDSFCGKFFNEHGSFFNQVKSSCHSSTVPHFLNNCDNDSDRLKENCDPATFRGSNPKWLVETYDAITGGYVTYTCNYLVLANGTSDLPNRLSLPENQRSPHWMVHDVRSLELNLDRHAATNSNPEPVLVIGAGLSAADAIIATRCRDIPVLHLFRHKNGDLGKKLPENMYPEYHKVHQMMQDGGSTYPLYTALPECTLTDIDSEKRIVSIKTKSGEKLTFNVSFAAVLIGAHSDLSFVPDNFNLGVNKNLPIDNKANNIDINKLNYSVTGINNLYAMGPLAGDNFVRFIPGGALAIVSDLYKKYGY</sequence>
<name>A0A1Y1N9G6_PHOPY</name>
<dbReference type="EMBL" id="GEZM01009494">
    <property type="protein sequence ID" value="JAV94561.1"/>
    <property type="molecule type" value="Transcribed_RNA"/>
</dbReference>